<dbReference type="InterPro" id="IPR003593">
    <property type="entry name" value="AAA+_ATPase"/>
</dbReference>
<proteinExistence type="predicted"/>
<name>A0A7C8DDU0_9ARCH</name>
<dbReference type="GO" id="GO:0016887">
    <property type="term" value="F:ATP hydrolysis activity"/>
    <property type="evidence" value="ECO:0007669"/>
    <property type="project" value="InterPro"/>
</dbReference>
<dbReference type="InterPro" id="IPR017871">
    <property type="entry name" value="ABC_transporter-like_CS"/>
</dbReference>
<dbReference type="CDD" id="cd03255">
    <property type="entry name" value="ABC_MJ0796_LolCDE_FtsE"/>
    <property type="match status" value="1"/>
</dbReference>
<dbReference type="GO" id="GO:0005886">
    <property type="term" value="C:plasma membrane"/>
    <property type="evidence" value="ECO:0007669"/>
    <property type="project" value="TreeGrafter"/>
</dbReference>
<dbReference type="AlphaFoldDB" id="A0A7C8DDU0"/>
<dbReference type="InterPro" id="IPR015854">
    <property type="entry name" value="ABC_transpr_LolD-like"/>
</dbReference>
<evidence type="ECO:0000313" key="5">
    <source>
        <dbReference type="EMBL" id="HIG63907.1"/>
    </source>
</evidence>
<dbReference type="PROSITE" id="PS00211">
    <property type="entry name" value="ABC_TRANSPORTER_1"/>
    <property type="match status" value="1"/>
</dbReference>
<evidence type="ECO:0000256" key="3">
    <source>
        <dbReference type="ARBA" id="ARBA00022840"/>
    </source>
</evidence>
<feature type="domain" description="ABC transporter" evidence="4">
    <location>
        <begin position="4"/>
        <end position="240"/>
    </location>
</feature>
<keyword evidence="1" id="KW-0813">Transport</keyword>
<dbReference type="SUPFAM" id="SSF52540">
    <property type="entry name" value="P-loop containing nucleoside triphosphate hydrolases"/>
    <property type="match status" value="1"/>
</dbReference>
<dbReference type="GO" id="GO:0005524">
    <property type="term" value="F:ATP binding"/>
    <property type="evidence" value="ECO:0007669"/>
    <property type="project" value="UniProtKB-KW"/>
</dbReference>
<dbReference type="PANTHER" id="PTHR24220:SF86">
    <property type="entry name" value="ABC TRANSPORTER ABCH.1"/>
    <property type="match status" value="1"/>
</dbReference>
<dbReference type="SMART" id="SM00382">
    <property type="entry name" value="AAA"/>
    <property type="match status" value="1"/>
</dbReference>
<keyword evidence="2" id="KW-0547">Nucleotide-binding</keyword>
<dbReference type="InterPro" id="IPR017911">
    <property type="entry name" value="MacB-like_ATP-bd"/>
</dbReference>
<dbReference type="GO" id="GO:0022857">
    <property type="term" value="F:transmembrane transporter activity"/>
    <property type="evidence" value="ECO:0007669"/>
    <property type="project" value="TreeGrafter"/>
</dbReference>
<dbReference type="Proteomes" id="UP000589516">
    <property type="component" value="Unassembled WGS sequence"/>
</dbReference>
<evidence type="ECO:0000256" key="2">
    <source>
        <dbReference type="ARBA" id="ARBA00022741"/>
    </source>
</evidence>
<evidence type="ECO:0000256" key="1">
    <source>
        <dbReference type="ARBA" id="ARBA00022448"/>
    </source>
</evidence>
<evidence type="ECO:0000313" key="6">
    <source>
        <dbReference type="Proteomes" id="UP000589516"/>
    </source>
</evidence>
<organism evidence="5 6">
    <name type="scientific">Marine Group III euryarchaeote</name>
    <dbReference type="NCBI Taxonomy" id="2173149"/>
    <lineage>
        <taxon>Archaea</taxon>
        <taxon>Methanobacteriati</taxon>
        <taxon>Thermoplasmatota</taxon>
        <taxon>Thermoplasmata</taxon>
        <taxon>Candidatus Thermoprofundales</taxon>
    </lineage>
</organism>
<protein>
    <submittedName>
        <fullName evidence="5">ABC transporter ATP-binding protein</fullName>
    </submittedName>
</protein>
<dbReference type="Gene3D" id="3.40.50.300">
    <property type="entry name" value="P-loop containing nucleotide triphosphate hydrolases"/>
    <property type="match status" value="1"/>
</dbReference>
<dbReference type="Pfam" id="PF00005">
    <property type="entry name" value="ABC_tran"/>
    <property type="match status" value="1"/>
</dbReference>
<accession>A0A7C8DDU0</accession>
<dbReference type="PROSITE" id="PS50893">
    <property type="entry name" value="ABC_TRANSPORTER_2"/>
    <property type="match status" value="1"/>
</dbReference>
<dbReference type="InterPro" id="IPR027417">
    <property type="entry name" value="P-loop_NTPase"/>
</dbReference>
<dbReference type="EMBL" id="DUAV01000032">
    <property type="protein sequence ID" value="HIG63907.1"/>
    <property type="molecule type" value="Genomic_DNA"/>
</dbReference>
<evidence type="ECO:0000259" key="4">
    <source>
        <dbReference type="PROSITE" id="PS50893"/>
    </source>
</evidence>
<comment type="caution">
    <text evidence="5">The sequence shown here is derived from an EMBL/GenBank/DDBJ whole genome shotgun (WGS) entry which is preliminary data.</text>
</comment>
<reference evidence="6" key="1">
    <citation type="journal article" date="2019" name="bioRxiv">
        <title>Genome diversification in globally distributed novel marine Proteobacteria is linked to environmental adaptation.</title>
        <authorList>
            <person name="Zhou Z."/>
            <person name="Tran P.Q."/>
            <person name="Kieft K."/>
            <person name="Anantharaman K."/>
        </authorList>
    </citation>
    <scope>NUCLEOTIDE SEQUENCE [LARGE SCALE GENOMIC DNA]</scope>
</reference>
<dbReference type="GO" id="GO:0098796">
    <property type="term" value="C:membrane protein complex"/>
    <property type="evidence" value="ECO:0007669"/>
    <property type="project" value="UniProtKB-ARBA"/>
</dbReference>
<dbReference type="PANTHER" id="PTHR24220">
    <property type="entry name" value="IMPORT ATP-BINDING PROTEIN"/>
    <property type="match status" value="1"/>
</dbReference>
<dbReference type="FunFam" id="3.40.50.300:FF:000032">
    <property type="entry name" value="Export ABC transporter ATP-binding protein"/>
    <property type="match status" value="1"/>
</dbReference>
<dbReference type="InterPro" id="IPR003439">
    <property type="entry name" value="ABC_transporter-like_ATP-bd"/>
</dbReference>
<keyword evidence="3 5" id="KW-0067">ATP-binding</keyword>
<sequence>MSLVVLEGVSRIYDMGGERIHALDDFSLTVDEGAIVLLVGPSGSGKTTLLNVISALDAPTSGSYHFGGELVPHDDVEAMTAFRRRNVGYVFQFFNLLGDLTALENILLVQELTGGRDEPRAKELLALVGLAGLEERFPSEMSGGQQQRVAIARSLAKTPRLLLGDEPTGNLDSETTRQVMEVLVDACRTEKITAVLVSHDHALERYATRVIAIDSGKLVEDRPGELATVKGAVRQAGRSSKKALKTLAEKARQFSQR</sequence>
<gene>
    <name evidence="5" type="ORF">EYQ16_05280</name>
</gene>